<dbReference type="InterPro" id="IPR036396">
    <property type="entry name" value="Cyt_P450_sf"/>
</dbReference>
<dbReference type="SUPFAM" id="SSF48264">
    <property type="entry name" value="Cytochrome P450"/>
    <property type="match status" value="1"/>
</dbReference>
<protein>
    <submittedName>
        <fullName evidence="8">Putative cytochrome P450</fullName>
    </submittedName>
</protein>
<evidence type="ECO:0000256" key="4">
    <source>
        <dbReference type="ARBA" id="ARBA00022723"/>
    </source>
</evidence>
<keyword evidence="9" id="KW-1185">Reference proteome</keyword>
<dbReference type="GO" id="GO:0004497">
    <property type="term" value="F:monooxygenase activity"/>
    <property type="evidence" value="ECO:0007669"/>
    <property type="project" value="UniProtKB-KW"/>
</dbReference>
<dbReference type="InterPro" id="IPR002403">
    <property type="entry name" value="Cyt_P450_E_grp-IV"/>
</dbReference>
<reference evidence="8 9" key="1">
    <citation type="journal article" date="2015" name="BMC Genomics">
        <title>The genome of the truffle-parasite Tolypocladium ophioglossoides and the evolution of antifungal peptaibiotics.</title>
        <authorList>
            <person name="Quandt C.A."/>
            <person name="Bushley K.E."/>
            <person name="Spatafora J.W."/>
        </authorList>
    </citation>
    <scope>NUCLEOTIDE SEQUENCE [LARGE SCALE GENOMIC DNA]</scope>
    <source>
        <strain evidence="8 9">CBS 100239</strain>
    </source>
</reference>
<dbReference type="OrthoDB" id="10029320at2759"/>
<keyword evidence="6" id="KW-0503">Monooxygenase</keyword>
<dbReference type="STRING" id="1163406.A0A0L0NE42"/>
<evidence type="ECO:0000256" key="5">
    <source>
        <dbReference type="ARBA" id="ARBA00023004"/>
    </source>
</evidence>
<dbReference type="Gene3D" id="1.10.630.10">
    <property type="entry name" value="Cytochrome P450"/>
    <property type="match status" value="1"/>
</dbReference>
<evidence type="ECO:0000256" key="7">
    <source>
        <dbReference type="PIRSR" id="PIRSR602403-1"/>
    </source>
</evidence>
<proteinExistence type="inferred from homology"/>
<dbReference type="Pfam" id="PF00067">
    <property type="entry name" value="p450"/>
    <property type="match status" value="1"/>
</dbReference>
<dbReference type="Proteomes" id="UP000036947">
    <property type="component" value="Unassembled WGS sequence"/>
</dbReference>
<dbReference type="GO" id="GO:0016705">
    <property type="term" value="F:oxidoreductase activity, acting on paired donors, with incorporation or reduction of molecular oxygen"/>
    <property type="evidence" value="ECO:0007669"/>
    <property type="project" value="InterPro"/>
</dbReference>
<dbReference type="GO" id="GO:0005506">
    <property type="term" value="F:iron ion binding"/>
    <property type="evidence" value="ECO:0007669"/>
    <property type="project" value="InterPro"/>
</dbReference>
<evidence type="ECO:0000313" key="8">
    <source>
        <dbReference type="EMBL" id="KND92343.1"/>
    </source>
</evidence>
<evidence type="ECO:0000256" key="6">
    <source>
        <dbReference type="ARBA" id="ARBA00023033"/>
    </source>
</evidence>
<evidence type="ECO:0000256" key="1">
    <source>
        <dbReference type="ARBA" id="ARBA00001971"/>
    </source>
</evidence>
<organism evidence="8 9">
    <name type="scientific">Tolypocladium ophioglossoides (strain CBS 100239)</name>
    <name type="common">Snaketongue truffleclub</name>
    <name type="synonym">Elaphocordyceps ophioglossoides</name>
    <dbReference type="NCBI Taxonomy" id="1163406"/>
    <lineage>
        <taxon>Eukaryota</taxon>
        <taxon>Fungi</taxon>
        <taxon>Dikarya</taxon>
        <taxon>Ascomycota</taxon>
        <taxon>Pezizomycotina</taxon>
        <taxon>Sordariomycetes</taxon>
        <taxon>Hypocreomycetidae</taxon>
        <taxon>Hypocreales</taxon>
        <taxon>Ophiocordycipitaceae</taxon>
        <taxon>Tolypocladium</taxon>
    </lineage>
</organism>
<gene>
    <name evidence="8" type="ORF">TOPH_02945</name>
</gene>
<evidence type="ECO:0000256" key="2">
    <source>
        <dbReference type="ARBA" id="ARBA00010617"/>
    </source>
</evidence>
<keyword evidence="4 7" id="KW-0479">Metal-binding</keyword>
<dbReference type="PANTHER" id="PTHR24305:SF166">
    <property type="entry name" value="CYTOCHROME P450 12A4, MITOCHONDRIAL-RELATED"/>
    <property type="match status" value="1"/>
</dbReference>
<keyword evidence="5 7" id="KW-0408">Iron</keyword>
<comment type="similarity">
    <text evidence="2">Belongs to the cytochrome P450 family.</text>
</comment>
<evidence type="ECO:0000313" key="9">
    <source>
        <dbReference type="Proteomes" id="UP000036947"/>
    </source>
</evidence>
<dbReference type="AlphaFoldDB" id="A0A0L0NE42"/>
<keyword evidence="6" id="KW-0560">Oxidoreductase</keyword>
<feature type="binding site" description="axial binding residue" evidence="7">
    <location>
        <position position="479"/>
    </location>
    <ligand>
        <name>heme</name>
        <dbReference type="ChEBI" id="CHEBI:30413"/>
    </ligand>
    <ligandPart>
        <name>Fe</name>
        <dbReference type="ChEBI" id="CHEBI:18248"/>
    </ligandPart>
</feature>
<dbReference type="GO" id="GO:0020037">
    <property type="term" value="F:heme binding"/>
    <property type="evidence" value="ECO:0007669"/>
    <property type="project" value="InterPro"/>
</dbReference>
<comment type="caution">
    <text evidence="8">The sequence shown here is derived from an EMBL/GenBank/DDBJ whole genome shotgun (WGS) entry which is preliminary data.</text>
</comment>
<keyword evidence="3 7" id="KW-0349">Heme</keyword>
<evidence type="ECO:0000256" key="3">
    <source>
        <dbReference type="ARBA" id="ARBA00022617"/>
    </source>
</evidence>
<dbReference type="InterPro" id="IPR001128">
    <property type="entry name" value="Cyt_P450"/>
</dbReference>
<dbReference type="PRINTS" id="PR00465">
    <property type="entry name" value="EP450IV"/>
</dbReference>
<dbReference type="CDD" id="cd00302">
    <property type="entry name" value="cytochrome_P450"/>
    <property type="match status" value="1"/>
</dbReference>
<sequence>MSLFTIVDVDRQSEMLKEDVQSTLRLLLTIITNGVMLVLSSLAQAWNSITKYIQSLTGPTLRNVPEVPGYPVLGILPHMCNQGLYSGTMSKLFEAAQDCGISCSSAGTVPIIFLRDPAIIRQVFVQNSDNITRFSPDGTGPFGIMQRITGNIAASADGKDWHRWRKGFLKEFSNPTALRKSYDDMLRLAKKHVQKMIANKSGSDLCKAMEGYALDTVWSVTLGADNISESASEFLSVMSGYGAIVGNPSHLWRHYIRNLLSGKAYREPDHVEKSVGNGINRVLGGLLDHNLANINPEEPLGDGNFLRSTSKESGGSNEAPITEDVLAQARQVFSLGHEAPTLLLSWAIYELSLHPEAIEKLRHEIREHRSDHGDLDFDTIRTMPYLDAVTTELLRLHAPISSTARMVTRPIVVETRTNDTVILPPGSHLFASVHLLHHDKQVWGDNADEFLPERWTGLRASTSESRCEYLPFLAGPRGCPSSSFVILQMKTMLAVLLSQVDIELPNSAGVEKLIGGVVSPAKPVNYEVRELVSSATHK</sequence>
<accession>A0A0L0NE42</accession>
<comment type="cofactor">
    <cofactor evidence="1 7">
        <name>heme</name>
        <dbReference type="ChEBI" id="CHEBI:30413"/>
    </cofactor>
</comment>
<dbReference type="EMBL" id="LFRF01000006">
    <property type="protein sequence ID" value="KND92343.1"/>
    <property type="molecule type" value="Genomic_DNA"/>
</dbReference>
<dbReference type="InterPro" id="IPR050121">
    <property type="entry name" value="Cytochrome_P450_monoxygenase"/>
</dbReference>
<name>A0A0L0NE42_TOLOC</name>
<dbReference type="PANTHER" id="PTHR24305">
    <property type="entry name" value="CYTOCHROME P450"/>
    <property type="match status" value="1"/>
</dbReference>